<organism evidence="1 2">
    <name type="scientific">Liparis tanakae</name>
    <name type="common">Tanaka's snailfish</name>
    <dbReference type="NCBI Taxonomy" id="230148"/>
    <lineage>
        <taxon>Eukaryota</taxon>
        <taxon>Metazoa</taxon>
        <taxon>Chordata</taxon>
        <taxon>Craniata</taxon>
        <taxon>Vertebrata</taxon>
        <taxon>Euteleostomi</taxon>
        <taxon>Actinopterygii</taxon>
        <taxon>Neopterygii</taxon>
        <taxon>Teleostei</taxon>
        <taxon>Neoteleostei</taxon>
        <taxon>Acanthomorphata</taxon>
        <taxon>Eupercaria</taxon>
        <taxon>Perciformes</taxon>
        <taxon>Cottioidei</taxon>
        <taxon>Cottales</taxon>
        <taxon>Liparidae</taxon>
        <taxon>Liparis</taxon>
    </lineage>
</organism>
<protein>
    <submittedName>
        <fullName evidence="1">Uncharacterized protein</fullName>
    </submittedName>
</protein>
<gene>
    <name evidence="1" type="ORF">EYF80_040657</name>
</gene>
<sequence>MDVHLYALDTASRLEEAERNAASGTPQRFSCLTAASLRRDAELRVAPRPGSLGSSPGSAVQFFFVSTAEPPGAAGKQASSSGTGCCVLDG</sequence>
<proteinExistence type="predicted"/>
<dbReference type="EMBL" id="SRLO01000667">
    <property type="protein sequence ID" value="TNN49159.1"/>
    <property type="molecule type" value="Genomic_DNA"/>
</dbReference>
<reference evidence="1 2" key="1">
    <citation type="submission" date="2019-03" db="EMBL/GenBank/DDBJ databases">
        <title>First draft genome of Liparis tanakae, snailfish: a comprehensive survey of snailfish specific genes.</title>
        <authorList>
            <person name="Kim W."/>
            <person name="Song I."/>
            <person name="Jeong J.-H."/>
            <person name="Kim D."/>
            <person name="Kim S."/>
            <person name="Ryu S."/>
            <person name="Song J.Y."/>
            <person name="Lee S.K."/>
        </authorList>
    </citation>
    <scope>NUCLEOTIDE SEQUENCE [LARGE SCALE GENOMIC DNA]</scope>
    <source>
        <tissue evidence="1">Muscle</tissue>
    </source>
</reference>
<dbReference type="Proteomes" id="UP000314294">
    <property type="component" value="Unassembled WGS sequence"/>
</dbReference>
<evidence type="ECO:0000313" key="1">
    <source>
        <dbReference type="EMBL" id="TNN49159.1"/>
    </source>
</evidence>
<accession>A0A4Z2G6K1</accession>
<comment type="caution">
    <text evidence="1">The sequence shown here is derived from an EMBL/GenBank/DDBJ whole genome shotgun (WGS) entry which is preliminary data.</text>
</comment>
<dbReference type="AlphaFoldDB" id="A0A4Z2G6K1"/>
<evidence type="ECO:0000313" key="2">
    <source>
        <dbReference type="Proteomes" id="UP000314294"/>
    </source>
</evidence>
<keyword evidence="2" id="KW-1185">Reference proteome</keyword>
<name>A0A4Z2G6K1_9TELE</name>